<feature type="domain" description="AMP-binding enzyme C-terminal" evidence="4">
    <location>
        <begin position="428"/>
        <end position="503"/>
    </location>
</feature>
<dbReference type="AlphaFoldDB" id="A0A520MGQ3"/>
<dbReference type="InterPro" id="IPR025110">
    <property type="entry name" value="AMP-bd_C"/>
</dbReference>
<dbReference type="PANTHER" id="PTHR43767">
    <property type="entry name" value="LONG-CHAIN-FATTY-ACID--COA LIGASE"/>
    <property type="match status" value="1"/>
</dbReference>
<organism evidence="5 6">
    <name type="scientific">SAR92 clade bacterium</name>
    <dbReference type="NCBI Taxonomy" id="2315479"/>
    <lineage>
        <taxon>Bacteria</taxon>
        <taxon>Pseudomonadati</taxon>
        <taxon>Pseudomonadota</taxon>
        <taxon>Gammaproteobacteria</taxon>
        <taxon>Cellvibrionales</taxon>
        <taxon>Porticoccaceae</taxon>
        <taxon>SAR92 clade</taxon>
    </lineage>
</organism>
<evidence type="ECO:0000259" key="4">
    <source>
        <dbReference type="Pfam" id="PF13193"/>
    </source>
</evidence>
<protein>
    <submittedName>
        <fullName evidence="5">Long-chain-fatty-acid--CoA ligase</fullName>
    </submittedName>
</protein>
<dbReference type="Gene3D" id="3.40.50.12780">
    <property type="entry name" value="N-terminal domain of ligase-like"/>
    <property type="match status" value="1"/>
</dbReference>
<evidence type="ECO:0000256" key="2">
    <source>
        <dbReference type="ARBA" id="ARBA00022598"/>
    </source>
</evidence>
<comment type="caution">
    <text evidence="5">The sequence shown here is derived from an EMBL/GenBank/DDBJ whole genome shotgun (WGS) entry which is preliminary data.</text>
</comment>
<evidence type="ECO:0000313" key="5">
    <source>
        <dbReference type="EMBL" id="RZO20409.1"/>
    </source>
</evidence>
<dbReference type="FunFam" id="3.30.300.30:FF:000008">
    <property type="entry name" value="2,3-dihydroxybenzoate-AMP ligase"/>
    <property type="match status" value="1"/>
</dbReference>
<dbReference type="InterPro" id="IPR050237">
    <property type="entry name" value="ATP-dep_AMP-bd_enzyme"/>
</dbReference>
<dbReference type="EMBL" id="SHBP01000004">
    <property type="protein sequence ID" value="RZO20409.1"/>
    <property type="molecule type" value="Genomic_DNA"/>
</dbReference>
<dbReference type="NCBIfam" id="NF004837">
    <property type="entry name" value="PRK06187.1"/>
    <property type="match status" value="1"/>
</dbReference>
<dbReference type="SUPFAM" id="SSF56801">
    <property type="entry name" value="Acetyl-CoA synthetase-like"/>
    <property type="match status" value="1"/>
</dbReference>
<dbReference type="GO" id="GO:0016878">
    <property type="term" value="F:acid-thiol ligase activity"/>
    <property type="evidence" value="ECO:0007669"/>
    <property type="project" value="UniProtKB-ARBA"/>
</dbReference>
<evidence type="ECO:0000256" key="1">
    <source>
        <dbReference type="ARBA" id="ARBA00006432"/>
    </source>
</evidence>
<reference evidence="5 6" key="1">
    <citation type="submission" date="2019-02" db="EMBL/GenBank/DDBJ databases">
        <title>Prokaryotic population dynamics and viral predation in marine succession experiment using metagenomics: the confinement effect.</title>
        <authorList>
            <person name="Haro-Moreno J.M."/>
            <person name="Rodriguez-Valera F."/>
            <person name="Lopez-Perez M."/>
        </authorList>
    </citation>
    <scope>NUCLEOTIDE SEQUENCE [LARGE SCALE GENOMIC DNA]</scope>
    <source>
        <strain evidence="5">MED-G170</strain>
    </source>
</reference>
<name>A0A520MGQ3_9GAMM</name>
<comment type="similarity">
    <text evidence="1">Belongs to the ATP-dependent AMP-binding enzyme family.</text>
</comment>
<dbReference type="Proteomes" id="UP000315889">
    <property type="component" value="Unassembled WGS sequence"/>
</dbReference>
<accession>A0A520MGQ3</accession>
<sequence length="522" mass="57417">MIALDQLSCVADITRYQSKINGHRVAQIFEGRETTYTALDHRASQVANGLIAAGCKPNTRIGYLGKNSDYFFEVMSGTAKANLVITGVNWRLAPPEIEYILNNACIDILFVGAEFYDVVEQLMPNIGNIRQFIAIDGDHSEWPDYGSWRDTQDSTDPMLPASLDDDVMQLYTSGTTGHPKGVQLTNGNYLDVLDQAANGGWGDWDEGEASIVAMPIFHVAGVNVGVVGLCQGLTNVILKDVDPAVILDLLEKYRVKYAFFVPAVILFLNSIPGVRDRDFSNLDFLLYGASPISEDVLLTAKDIFKCNFCQVYGLTETCGAGTILQPEDHDPSLGKLRSCGKAAPTAEVRIIGEQGQTLPANEVGEIIYQSKALMKGYWRNDEATAKAIQNGWFHTGDAGYLDEDGYLYIHDRIKDMVVSGGENVYPAEVENALFDHEAVGDVAVIGVPDEKWGEAVKAVIVLKPGMAATEDEIIAYSRTKIAGYKVPKSIDFTDVLPRNPTGKLLKRELREPYWQGKERQIN</sequence>
<proteinExistence type="inferred from homology"/>
<keyword evidence="2 5" id="KW-0436">Ligase</keyword>
<evidence type="ECO:0000259" key="3">
    <source>
        <dbReference type="Pfam" id="PF00501"/>
    </source>
</evidence>
<dbReference type="Pfam" id="PF00501">
    <property type="entry name" value="AMP-binding"/>
    <property type="match status" value="1"/>
</dbReference>
<dbReference type="PANTHER" id="PTHR43767:SF1">
    <property type="entry name" value="NONRIBOSOMAL PEPTIDE SYNTHASE PES1 (EUROFUNG)-RELATED"/>
    <property type="match status" value="1"/>
</dbReference>
<feature type="domain" description="AMP-dependent synthetase/ligase" evidence="3">
    <location>
        <begin position="21"/>
        <end position="378"/>
    </location>
</feature>
<dbReference type="InterPro" id="IPR042099">
    <property type="entry name" value="ANL_N_sf"/>
</dbReference>
<dbReference type="Pfam" id="PF13193">
    <property type="entry name" value="AMP-binding_C"/>
    <property type="match status" value="1"/>
</dbReference>
<dbReference type="InterPro" id="IPR045851">
    <property type="entry name" value="AMP-bd_C_sf"/>
</dbReference>
<gene>
    <name evidence="5" type="ORF">EVB03_03880</name>
</gene>
<evidence type="ECO:0000313" key="6">
    <source>
        <dbReference type="Proteomes" id="UP000315889"/>
    </source>
</evidence>
<dbReference type="Gene3D" id="3.30.300.30">
    <property type="match status" value="1"/>
</dbReference>
<dbReference type="InterPro" id="IPR000873">
    <property type="entry name" value="AMP-dep_synth/lig_dom"/>
</dbReference>